<dbReference type="EMBL" id="HF583670">
    <property type="protein sequence ID" value="CCQ43167.1"/>
    <property type="molecule type" value="Genomic_DNA"/>
</dbReference>
<protein>
    <submittedName>
        <fullName evidence="2">Alternative protein HIVEP1</fullName>
    </submittedName>
</protein>
<gene>
    <name evidence="2" type="primary">HIVEP1</name>
</gene>
<dbReference type="OrthoDB" id="10042249at2759"/>
<name>L8EC93_HUMAN</name>
<feature type="region of interest" description="Disordered" evidence="1">
    <location>
        <begin position="65"/>
        <end position="98"/>
    </location>
</feature>
<organism evidence="2">
    <name type="scientific">Homo sapiens</name>
    <name type="common">Human</name>
    <dbReference type="NCBI Taxonomy" id="9606"/>
    <lineage>
        <taxon>Eukaryota</taxon>
        <taxon>Metazoa</taxon>
        <taxon>Chordata</taxon>
        <taxon>Craniata</taxon>
        <taxon>Vertebrata</taxon>
        <taxon>Euteleostomi</taxon>
        <taxon>Mammalia</taxon>
        <taxon>Eutheria</taxon>
        <taxon>Euarchontoglires</taxon>
        <taxon>Primates</taxon>
        <taxon>Haplorrhini</taxon>
        <taxon>Catarrhini</taxon>
        <taxon>Hominidae</taxon>
        <taxon>Homo</taxon>
    </lineage>
</organism>
<evidence type="ECO:0000256" key="1">
    <source>
        <dbReference type="SAM" id="MobiDB-lite"/>
    </source>
</evidence>
<accession>L8EC93</accession>
<proteinExistence type="predicted"/>
<sequence length="98" mass="11001">MYSYRPNPRARPSEPKYPRLAVTPLVKHGNRQYCRPSQYKYGPTSPSTRTGSECCRTAGSDCKPFITKQPRPSGTHSRSPDLEHSIAHLNPLSQSSSR</sequence>
<dbReference type="AlphaFoldDB" id="L8EC93"/>
<reference evidence="2" key="1">
    <citation type="journal article" date="2013" name="PLoS ONE">
        <title>Direct detection of alternative open reading frames translation products in human significantly expands the proteome.</title>
        <authorList>
            <person name="Vanderperre B."/>
            <person name="Lucier J.-F."/>
            <person name="Motard J."/>
            <person name="Tremblay G."/>
            <person name="Vanderperre S."/>
            <person name="Wisztorski M."/>
            <person name="Salzet M."/>
            <person name="Boisvert F.-M."/>
            <person name="Roucou X."/>
        </authorList>
    </citation>
    <scope>NUCLEOTIDE SEQUENCE</scope>
</reference>
<dbReference type="ChiTaRS" id="HIVEP1">
    <property type="organism name" value="human"/>
</dbReference>
<evidence type="ECO:0000313" key="2">
    <source>
        <dbReference type="EMBL" id="CCQ43167.1"/>
    </source>
</evidence>